<name>A0A6S7A6G0_9BURK</name>
<dbReference type="Gene3D" id="1.20.120.160">
    <property type="entry name" value="HPT domain"/>
    <property type="match status" value="1"/>
</dbReference>
<dbReference type="SMART" id="SM00388">
    <property type="entry name" value="HisKA"/>
    <property type="match status" value="1"/>
</dbReference>
<dbReference type="PANTHER" id="PTHR43047:SF72">
    <property type="entry name" value="OSMOSENSING HISTIDINE PROTEIN KINASE SLN1"/>
    <property type="match status" value="1"/>
</dbReference>
<dbReference type="GO" id="GO:0005524">
    <property type="term" value="F:ATP binding"/>
    <property type="evidence" value="ECO:0007669"/>
    <property type="project" value="UniProtKB-KW"/>
</dbReference>
<dbReference type="GO" id="GO:0005886">
    <property type="term" value="C:plasma membrane"/>
    <property type="evidence" value="ECO:0007669"/>
    <property type="project" value="UniProtKB-SubCell"/>
</dbReference>
<keyword evidence="14" id="KW-0902">Two-component regulatory system</keyword>
<dbReference type="InterPro" id="IPR001789">
    <property type="entry name" value="Sig_transdc_resp-reg_receiver"/>
</dbReference>
<feature type="modified residue" description="Phosphohistidine" evidence="19">
    <location>
        <position position="1035"/>
    </location>
</feature>
<accession>A0A6S7A6G0</accession>
<protein>
    <recommendedName>
        <fullName evidence="18">Virulence sensor protein BvgS</fullName>
        <ecNumber evidence="3">2.7.13.3</ecNumber>
    </recommendedName>
</protein>
<keyword evidence="8 22" id="KW-0812">Transmembrane</keyword>
<dbReference type="InterPro" id="IPR036097">
    <property type="entry name" value="HisK_dim/P_sf"/>
</dbReference>
<feature type="domain" description="Histidine kinase" evidence="23">
    <location>
        <begin position="487"/>
        <end position="710"/>
    </location>
</feature>
<gene>
    <name evidence="26" type="primary">rcsC_8</name>
    <name evidence="26" type="ORF">LMG3458_03549</name>
</gene>
<dbReference type="PROSITE" id="PS50894">
    <property type="entry name" value="HPT"/>
    <property type="match status" value="1"/>
</dbReference>
<dbReference type="PANTHER" id="PTHR43047">
    <property type="entry name" value="TWO-COMPONENT HISTIDINE PROTEIN KINASE"/>
    <property type="match status" value="1"/>
</dbReference>
<dbReference type="Pfam" id="PF00072">
    <property type="entry name" value="Response_reg"/>
    <property type="match status" value="1"/>
</dbReference>
<dbReference type="InterPro" id="IPR004358">
    <property type="entry name" value="Sig_transdc_His_kin-like_C"/>
</dbReference>
<keyword evidence="15" id="KW-0843">Virulence</keyword>
<evidence type="ECO:0000313" key="27">
    <source>
        <dbReference type="Proteomes" id="UP000494111"/>
    </source>
</evidence>
<evidence type="ECO:0000256" key="6">
    <source>
        <dbReference type="ARBA" id="ARBA00022553"/>
    </source>
</evidence>
<feature type="region of interest" description="Disordered" evidence="21">
    <location>
        <begin position="1088"/>
        <end position="1112"/>
    </location>
</feature>
<dbReference type="CDD" id="cd17546">
    <property type="entry name" value="REC_hyHK_CKI1_RcsC-like"/>
    <property type="match status" value="1"/>
</dbReference>
<evidence type="ECO:0000256" key="8">
    <source>
        <dbReference type="ARBA" id="ARBA00022692"/>
    </source>
</evidence>
<dbReference type="Gene3D" id="3.40.50.2300">
    <property type="match status" value="1"/>
</dbReference>
<organism evidence="26 27">
    <name type="scientific">Achromobacter deleyi</name>
    <dbReference type="NCBI Taxonomy" id="1353891"/>
    <lineage>
        <taxon>Bacteria</taxon>
        <taxon>Pseudomonadati</taxon>
        <taxon>Pseudomonadota</taxon>
        <taxon>Betaproteobacteria</taxon>
        <taxon>Burkholderiales</taxon>
        <taxon>Alcaligenaceae</taxon>
        <taxon>Achromobacter</taxon>
    </lineage>
</organism>
<evidence type="ECO:0000256" key="16">
    <source>
        <dbReference type="ARBA" id="ARBA00023136"/>
    </source>
</evidence>
<dbReference type="FunFam" id="1.10.287.130:FF:000004">
    <property type="entry name" value="Ethylene receptor 1"/>
    <property type="match status" value="1"/>
</dbReference>
<dbReference type="Pfam" id="PF01627">
    <property type="entry name" value="Hpt"/>
    <property type="match status" value="1"/>
</dbReference>
<dbReference type="InterPro" id="IPR003594">
    <property type="entry name" value="HATPase_dom"/>
</dbReference>
<dbReference type="InterPro" id="IPR011006">
    <property type="entry name" value="CheY-like_superfamily"/>
</dbReference>
<dbReference type="SUPFAM" id="SSF52172">
    <property type="entry name" value="CheY-like"/>
    <property type="match status" value="1"/>
</dbReference>
<dbReference type="EMBL" id="CADIJO010000012">
    <property type="protein sequence ID" value="CAB3716054.1"/>
    <property type="molecule type" value="Genomic_DNA"/>
</dbReference>
<evidence type="ECO:0000256" key="9">
    <source>
        <dbReference type="ARBA" id="ARBA00022729"/>
    </source>
</evidence>
<dbReference type="Proteomes" id="UP000494111">
    <property type="component" value="Unassembled WGS sequence"/>
</dbReference>
<dbReference type="PRINTS" id="PR00344">
    <property type="entry name" value="BCTRLSENSOR"/>
</dbReference>
<dbReference type="CDD" id="cd00082">
    <property type="entry name" value="HisKA"/>
    <property type="match status" value="1"/>
</dbReference>
<evidence type="ECO:0000259" key="24">
    <source>
        <dbReference type="PROSITE" id="PS50110"/>
    </source>
</evidence>
<feature type="domain" description="HPt" evidence="25">
    <location>
        <begin position="996"/>
        <end position="1094"/>
    </location>
</feature>
<evidence type="ECO:0000256" key="12">
    <source>
        <dbReference type="ARBA" id="ARBA00022840"/>
    </source>
</evidence>
<feature type="transmembrane region" description="Helical" evidence="22">
    <location>
        <begin position="316"/>
        <end position="342"/>
    </location>
</feature>
<evidence type="ECO:0000259" key="25">
    <source>
        <dbReference type="PROSITE" id="PS50894"/>
    </source>
</evidence>
<evidence type="ECO:0000256" key="11">
    <source>
        <dbReference type="ARBA" id="ARBA00022777"/>
    </source>
</evidence>
<feature type="domain" description="Response regulatory" evidence="24">
    <location>
        <begin position="862"/>
        <end position="975"/>
    </location>
</feature>
<feature type="compositionally biased region" description="Low complexity" evidence="21">
    <location>
        <begin position="838"/>
        <end position="848"/>
    </location>
</feature>
<evidence type="ECO:0000256" key="4">
    <source>
        <dbReference type="ARBA" id="ARBA00022475"/>
    </source>
</evidence>
<dbReference type="AlphaFoldDB" id="A0A6S7A6G0"/>
<feature type="region of interest" description="Disordered" evidence="21">
    <location>
        <begin position="823"/>
        <end position="848"/>
    </location>
</feature>
<comment type="catalytic activity">
    <reaction evidence="1">
        <text>ATP + protein L-histidine = ADP + protein N-phospho-L-histidine.</text>
        <dbReference type="EC" id="2.7.13.3"/>
    </reaction>
</comment>
<keyword evidence="9" id="KW-0732">Signal</keyword>
<dbReference type="SUPFAM" id="SSF47384">
    <property type="entry name" value="Homodimeric domain of signal transducing histidine kinase"/>
    <property type="match status" value="1"/>
</dbReference>
<comment type="function">
    <text evidence="17">Member of the two-component regulatory system BvgS/BvgA. Phosphorylates BvgA via a four-step phosphorelay in response to environmental signals.</text>
</comment>
<dbReference type="PROSITE" id="PS50110">
    <property type="entry name" value="RESPONSE_REGULATORY"/>
    <property type="match status" value="1"/>
</dbReference>
<dbReference type="PROSITE" id="PS50109">
    <property type="entry name" value="HIS_KIN"/>
    <property type="match status" value="1"/>
</dbReference>
<dbReference type="SUPFAM" id="SSF55874">
    <property type="entry name" value="ATPase domain of HSP90 chaperone/DNA topoisomerase II/histidine kinase"/>
    <property type="match status" value="1"/>
</dbReference>
<dbReference type="Pfam" id="PF00512">
    <property type="entry name" value="HisKA"/>
    <property type="match status" value="1"/>
</dbReference>
<dbReference type="InterPro" id="IPR003661">
    <property type="entry name" value="HisK_dim/P_dom"/>
</dbReference>
<dbReference type="CDD" id="cd16922">
    <property type="entry name" value="HATPase_EvgS-ArcB-TorS-like"/>
    <property type="match status" value="1"/>
</dbReference>
<evidence type="ECO:0000256" key="13">
    <source>
        <dbReference type="ARBA" id="ARBA00022989"/>
    </source>
</evidence>
<evidence type="ECO:0000256" key="5">
    <source>
        <dbReference type="ARBA" id="ARBA00022519"/>
    </source>
</evidence>
<keyword evidence="10" id="KW-0547">Nucleotide-binding</keyword>
<dbReference type="Gene3D" id="1.10.287.130">
    <property type="match status" value="1"/>
</dbReference>
<dbReference type="FunFam" id="3.30.565.10:FF:000010">
    <property type="entry name" value="Sensor histidine kinase RcsC"/>
    <property type="match status" value="1"/>
</dbReference>
<evidence type="ECO:0000256" key="15">
    <source>
        <dbReference type="ARBA" id="ARBA00023026"/>
    </source>
</evidence>
<reference evidence="26 27" key="1">
    <citation type="submission" date="2020-04" db="EMBL/GenBank/DDBJ databases">
        <authorList>
            <person name="De Canck E."/>
        </authorList>
    </citation>
    <scope>NUCLEOTIDE SEQUENCE [LARGE SCALE GENOMIC DNA]</scope>
    <source>
        <strain evidence="26 27">LMG 3458</strain>
    </source>
</reference>
<dbReference type="InterPro" id="IPR005467">
    <property type="entry name" value="His_kinase_dom"/>
</dbReference>
<dbReference type="GO" id="GO:0009927">
    <property type="term" value="F:histidine phosphotransfer kinase activity"/>
    <property type="evidence" value="ECO:0007669"/>
    <property type="project" value="TreeGrafter"/>
</dbReference>
<sequence>MSHRLQLILAIMIALVLFSLAVTIFSASRVIAQEYARAQYHFNEVIGNLRSHGAFLELLDGKAGKLKPLANKQAREILVRSDPGDGTARYEIKDVLSSTAFILATRSELGEPRGKGILALGVALDEMYDNYWANSEFPGDQALVLSLHHTDAISKPCLPLVRAEGQDEHACTVSLARIRKAIIEAPAEQASQAVHWLSLYGEGNHRETVSFMAYRRISVDPAFGLTTEGQPDDYVAASFVDSHRLTNVGGVLDRALVEGFELFSPDGTPLMPLMPQIASERGAIASGVSYVLPGIIFQVSNADGWRANYFTPYKNILYIAQFHLIAAFILILIGAATFVVLFRHHSRMVVLPAQRSHERMVESESFSRAVVDSAQVGVCVIADNGEVLNANALARTWLGGTVTSELLTPGRTAQAPGGQPVGPRVEQLNVAGRNLQIQRTKTRYEGRDATLYVLNDITQFIDVANVLNQAKTAAESANVAKTVFLSTMSHEIRTPLYGVLGTLELLSHSSLDPEQRQCVQTIEKSSASLLHIISDVLDVAKIEAGQLTLDVATFDPVQLTEDVLQSYAALAHAKDLQIYALIDPAAPRAVQGDALRIRQVLSNLVSNALKFTEQGRVTLALQALDAPVPASSARLRWRVVDTGVGISEEHLDSLFEPFFQVPSNRVELVHGTGIGLSICKSIVTMMGGHIAVKSQLGGGTTMTLELDLPLGSKARAGPGSPALKPETILVRAPLRELASNICLWVEHWGARAVQPVPGRLPDNIAIVVDVFPDYLPQMDWEGPRIVCLGDGPSSPQASRNGLIVNLTPIQNLGWALHQLQFGEPAPHENLPPPPPGATPRAPGDATPDPRIVEEDLNRLSLRILVAEDNATNQALIQKQLKALGCKATIVNDGAEALSRWGRETFDILITDINMPVMDGLALAARLRAAGEVRPIIGITATPLHAGQEREDSAISTWLTKPFTIAQLRDCLVAACAKVKPPLESRWFGSRATTPEEDSIFDDLQAIFVQTTREDLEGAKRALLQKDARGLRAMMHRLCGSLGVAHFADVARDCWVLEEQLNESTITMPIEIAVRSTLAEIEKILDQIQQPSAAGDAERPDAAVSEPVQRRQQ</sequence>
<evidence type="ECO:0000256" key="20">
    <source>
        <dbReference type="PROSITE-ProRule" id="PRU00169"/>
    </source>
</evidence>
<evidence type="ECO:0000259" key="23">
    <source>
        <dbReference type="PROSITE" id="PS50109"/>
    </source>
</evidence>
<dbReference type="Pfam" id="PF02518">
    <property type="entry name" value="HATPase_c"/>
    <property type="match status" value="1"/>
</dbReference>
<dbReference type="EC" id="2.7.13.3" evidence="3"/>
<dbReference type="Gene3D" id="3.30.565.10">
    <property type="entry name" value="Histidine kinase-like ATPase, C-terminal domain"/>
    <property type="match status" value="1"/>
</dbReference>
<keyword evidence="16 22" id="KW-0472">Membrane</keyword>
<evidence type="ECO:0000256" key="3">
    <source>
        <dbReference type="ARBA" id="ARBA00012438"/>
    </source>
</evidence>
<keyword evidence="5" id="KW-0997">Cell inner membrane</keyword>
<evidence type="ECO:0000256" key="19">
    <source>
        <dbReference type="PROSITE-ProRule" id="PRU00110"/>
    </source>
</evidence>
<evidence type="ECO:0000256" key="10">
    <source>
        <dbReference type="ARBA" id="ARBA00022741"/>
    </source>
</evidence>
<evidence type="ECO:0000256" key="21">
    <source>
        <dbReference type="SAM" id="MobiDB-lite"/>
    </source>
</evidence>
<evidence type="ECO:0000256" key="14">
    <source>
        <dbReference type="ARBA" id="ARBA00023012"/>
    </source>
</evidence>
<keyword evidence="12" id="KW-0067">ATP-binding</keyword>
<dbReference type="InterPro" id="IPR008207">
    <property type="entry name" value="Sig_transdc_His_kin_Hpt_dom"/>
</dbReference>
<dbReference type="GO" id="GO:0000155">
    <property type="term" value="F:phosphorelay sensor kinase activity"/>
    <property type="evidence" value="ECO:0007669"/>
    <property type="project" value="InterPro"/>
</dbReference>
<evidence type="ECO:0000256" key="2">
    <source>
        <dbReference type="ARBA" id="ARBA00004429"/>
    </source>
</evidence>
<proteinExistence type="predicted"/>
<dbReference type="SUPFAM" id="SSF47226">
    <property type="entry name" value="Histidine-containing phosphotransfer domain, HPT domain"/>
    <property type="match status" value="1"/>
</dbReference>
<dbReference type="InterPro" id="IPR036641">
    <property type="entry name" value="HPT_dom_sf"/>
</dbReference>
<evidence type="ECO:0000256" key="17">
    <source>
        <dbReference type="ARBA" id="ARBA00058004"/>
    </source>
</evidence>
<keyword evidence="11 26" id="KW-0418">Kinase</keyword>
<dbReference type="SMART" id="SM00387">
    <property type="entry name" value="HATPase_c"/>
    <property type="match status" value="1"/>
</dbReference>
<feature type="modified residue" description="4-aspartylphosphate" evidence="20">
    <location>
        <position position="911"/>
    </location>
</feature>
<evidence type="ECO:0000256" key="1">
    <source>
        <dbReference type="ARBA" id="ARBA00000085"/>
    </source>
</evidence>
<keyword evidence="7 26" id="KW-0808">Transferase</keyword>
<dbReference type="SMART" id="SM00448">
    <property type="entry name" value="REC"/>
    <property type="match status" value="1"/>
</dbReference>
<keyword evidence="13 22" id="KW-1133">Transmembrane helix</keyword>
<evidence type="ECO:0000256" key="7">
    <source>
        <dbReference type="ARBA" id="ARBA00022679"/>
    </source>
</evidence>
<keyword evidence="6 20" id="KW-0597">Phosphoprotein</keyword>
<evidence type="ECO:0000313" key="26">
    <source>
        <dbReference type="EMBL" id="CAB3716054.1"/>
    </source>
</evidence>
<comment type="subcellular location">
    <subcellularLocation>
        <location evidence="2">Cell inner membrane</location>
        <topology evidence="2">Multi-pass membrane protein</topology>
    </subcellularLocation>
</comment>
<evidence type="ECO:0000256" key="22">
    <source>
        <dbReference type="SAM" id="Phobius"/>
    </source>
</evidence>
<keyword evidence="4" id="KW-1003">Cell membrane</keyword>
<dbReference type="InterPro" id="IPR036890">
    <property type="entry name" value="HATPase_C_sf"/>
</dbReference>
<evidence type="ECO:0000256" key="18">
    <source>
        <dbReference type="ARBA" id="ARBA00070152"/>
    </source>
</evidence>